<reference evidence="2 3" key="1">
    <citation type="submission" date="2021-04" db="EMBL/GenBank/DDBJ databases">
        <title>Nocardia tengchongensis.</title>
        <authorList>
            <person name="Zhuang k."/>
            <person name="Ran Y."/>
            <person name="Li W."/>
        </authorList>
    </citation>
    <scope>NUCLEOTIDE SEQUENCE [LARGE SCALE GENOMIC DNA]</scope>
    <source>
        <strain evidence="2 3">CFH S0057</strain>
    </source>
</reference>
<dbReference type="Pfam" id="PF08229">
    <property type="entry name" value="SHR3_chaperone"/>
    <property type="match status" value="1"/>
</dbReference>
<keyword evidence="3" id="KW-1185">Reference proteome</keyword>
<evidence type="ECO:0000313" key="2">
    <source>
        <dbReference type="EMBL" id="QVI18772.1"/>
    </source>
</evidence>
<protein>
    <recommendedName>
        <fullName evidence="4">DUF1772 domain-containing protein</fullName>
    </recommendedName>
</protein>
<keyword evidence="1" id="KW-0472">Membrane</keyword>
<keyword evidence="1" id="KW-1133">Transmembrane helix</keyword>
<feature type="transmembrane region" description="Helical" evidence="1">
    <location>
        <begin position="54"/>
        <end position="73"/>
    </location>
</feature>
<feature type="transmembrane region" description="Helical" evidence="1">
    <location>
        <begin position="80"/>
        <end position="99"/>
    </location>
</feature>
<feature type="transmembrane region" description="Helical" evidence="1">
    <location>
        <begin position="130"/>
        <end position="149"/>
    </location>
</feature>
<sequence length="154" mass="16799">MLAACGGFLLAILWMDLIFDTQLLRHRHEDELPEAVLDSIAGYYHRATTTSRPMPHLIAAVMAILLCGSIIEIDRWQDPVWLAPVATLSAAAAIIPAAVRTVSNAVRLGGRTDTVAEQTRLARSILRDHLTSAAFMLAVVVLWSARGLLADFAR</sequence>
<keyword evidence="1" id="KW-0812">Transmembrane</keyword>
<name>A0ABX8CFP4_9NOCA</name>
<organism evidence="2 3">
    <name type="scientific">Nocardia tengchongensis</name>
    <dbReference type="NCBI Taxonomy" id="2055889"/>
    <lineage>
        <taxon>Bacteria</taxon>
        <taxon>Bacillati</taxon>
        <taxon>Actinomycetota</taxon>
        <taxon>Actinomycetes</taxon>
        <taxon>Mycobacteriales</taxon>
        <taxon>Nocardiaceae</taxon>
        <taxon>Nocardia</taxon>
    </lineage>
</organism>
<proteinExistence type="predicted"/>
<accession>A0ABX8CFP4</accession>
<evidence type="ECO:0000256" key="1">
    <source>
        <dbReference type="SAM" id="Phobius"/>
    </source>
</evidence>
<dbReference type="Proteomes" id="UP000683310">
    <property type="component" value="Chromosome"/>
</dbReference>
<evidence type="ECO:0008006" key="4">
    <source>
        <dbReference type="Google" id="ProtNLM"/>
    </source>
</evidence>
<dbReference type="InterPro" id="IPR013248">
    <property type="entry name" value="Psh3/Shr3"/>
</dbReference>
<evidence type="ECO:0000313" key="3">
    <source>
        <dbReference type="Proteomes" id="UP000683310"/>
    </source>
</evidence>
<dbReference type="EMBL" id="CP074371">
    <property type="protein sequence ID" value="QVI18772.1"/>
    <property type="molecule type" value="Genomic_DNA"/>
</dbReference>
<gene>
    <name evidence="2" type="ORF">KHQ06_19775</name>
</gene>